<reference evidence="1 2" key="1">
    <citation type="submission" date="2023-08" db="EMBL/GenBank/DDBJ databases">
        <title>Phytohabitans sansha sp. nov., isolated from marine sediment.</title>
        <authorList>
            <person name="Zhao Y."/>
            <person name="Yi K."/>
        </authorList>
    </citation>
    <scope>NUCLEOTIDE SEQUENCE [LARGE SCALE GENOMIC DNA]</scope>
    <source>
        <strain evidence="1 2">ZYX-F-186</strain>
    </source>
</reference>
<proteinExistence type="predicted"/>
<protein>
    <submittedName>
        <fullName evidence="1">TIGR02677 family protein</fullName>
    </submittedName>
</protein>
<dbReference type="EMBL" id="JAVHUY010000001">
    <property type="protein sequence ID" value="MDQ7903055.1"/>
    <property type="molecule type" value="Genomic_DNA"/>
</dbReference>
<organism evidence="1 2">
    <name type="scientific">Phytohabitans maris</name>
    <dbReference type="NCBI Taxonomy" id="3071409"/>
    <lineage>
        <taxon>Bacteria</taxon>
        <taxon>Bacillati</taxon>
        <taxon>Actinomycetota</taxon>
        <taxon>Actinomycetes</taxon>
        <taxon>Micromonosporales</taxon>
        <taxon>Micromonosporaceae</taxon>
    </lineage>
</organism>
<dbReference type="RefSeq" id="WP_308710326.1">
    <property type="nucleotide sequence ID" value="NZ_JAVHUY010000001.1"/>
</dbReference>
<sequence length="551" mass="59680">MSVGRLVVAVHPGGCGGLSGPLGRVGGAMEEKRASRTAFGLDVFGLDDRMRLFGYVTADNRLAYLWVLRAFDAARANYHVLLHTSDVAAALAGLHGAHEDCPDPDDLELPRLLDALVDWGVLDRGQDGTRATTLAEYRNRHSVYQFTEAGFRAHRAVESVLTATMDDTTLSRLVFADLLADLAALASANAAGDAEEVYRKLNRLDRALADIAERAARFYHMLGDLSRTNDARPETFLAHKDALLAHLRDFHDELQRYTPRLREAVYAVEETGLERMIEAAAEVDERIFRTPAERLADWRRRWDGLRSWLAPPGSDQLSEADRLADATISAIGDVLALLRRVTEARRGGVSRESQLRHLAAWFTAAGSQEAAHALFDAAFGLGGPRHVGVAHSDPEAIPTRHSWWEAPAVELSRTLVEAGRAPGQGNGRPARVERAPESRARLREAQLAQERRSAQAAAGLVELALGAEPLDEPQTAVLLRMLDIALAARVPGRAGVALAAAAYGIRLTLTPAAGRYTAVPTAGGTLYLDGFTLSVDPAGHTAARQRELVAV</sequence>
<dbReference type="Pfam" id="PF09660">
    <property type="entry name" value="DUF2397"/>
    <property type="match status" value="1"/>
</dbReference>
<keyword evidence="2" id="KW-1185">Reference proteome</keyword>
<gene>
    <name evidence="1" type="ORF">RB614_00785</name>
</gene>
<evidence type="ECO:0000313" key="2">
    <source>
        <dbReference type="Proteomes" id="UP001230908"/>
    </source>
</evidence>
<dbReference type="InterPro" id="IPR013493">
    <property type="entry name" value="CHP02677"/>
</dbReference>
<dbReference type="Proteomes" id="UP001230908">
    <property type="component" value="Unassembled WGS sequence"/>
</dbReference>
<comment type="caution">
    <text evidence="1">The sequence shown here is derived from an EMBL/GenBank/DDBJ whole genome shotgun (WGS) entry which is preliminary data.</text>
</comment>
<dbReference type="NCBIfam" id="TIGR02677">
    <property type="entry name" value="TIGR02677 family protein"/>
    <property type="match status" value="1"/>
</dbReference>
<evidence type="ECO:0000313" key="1">
    <source>
        <dbReference type="EMBL" id="MDQ7903055.1"/>
    </source>
</evidence>
<name>A0ABU0Z7L7_9ACTN</name>
<accession>A0ABU0Z7L7</accession>